<keyword evidence="3" id="KW-0677">Repeat</keyword>
<accession>A0AAD8IIU4</accession>
<dbReference type="Gene3D" id="1.10.10.10">
    <property type="entry name" value="Winged helix-like DNA-binding domain superfamily/Winged helix DNA-binding domain"/>
    <property type="match status" value="1"/>
</dbReference>
<dbReference type="AlphaFoldDB" id="A0AAD8IIU4"/>
<dbReference type="PANTHER" id="PTHR23155:SF1207">
    <property type="entry name" value="AAA+ ATPASE DOMAIN-CONTAINING PROTEIN"/>
    <property type="match status" value="1"/>
</dbReference>
<dbReference type="InterPro" id="IPR058922">
    <property type="entry name" value="WHD_DRP"/>
</dbReference>
<evidence type="ECO:0000256" key="2">
    <source>
        <dbReference type="ARBA" id="ARBA00022614"/>
    </source>
</evidence>
<reference evidence="8" key="1">
    <citation type="submission" date="2023-02" db="EMBL/GenBank/DDBJ databases">
        <title>Genome of toxic invasive species Heracleum sosnowskyi carries increased number of genes despite the absence of recent whole-genome duplications.</title>
        <authorList>
            <person name="Schelkunov M."/>
            <person name="Shtratnikova V."/>
            <person name="Makarenko M."/>
            <person name="Klepikova A."/>
            <person name="Omelchenko D."/>
            <person name="Novikova G."/>
            <person name="Obukhova E."/>
            <person name="Bogdanov V."/>
            <person name="Penin A."/>
            <person name="Logacheva M."/>
        </authorList>
    </citation>
    <scope>NUCLEOTIDE SEQUENCE</scope>
    <source>
        <strain evidence="8">Hsosn_3</strain>
        <tissue evidence="8">Leaf</tissue>
    </source>
</reference>
<proteinExistence type="inferred from homology"/>
<comment type="caution">
    <text evidence="8">The sequence shown here is derived from an EMBL/GenBank/DDBJ whole genome shotgun (WGS) entry which is preliminary data.</text>
</comment>
<sequence length="734" mass="83935">MAAWATAAATIAQTGIQLYRLNLSANIGKQADPVVKLEAPDIKCFKTLENPLKKILGLLTQGKEVKGILIHGILGAGKTSIMQNLNNNEQVAKMFHIIIWLKVSADNLDSNGSKKNFSIQELQKDVMQRLKLDITTIPASEYKKTIHEKLKEKKYLLLLDNVKDSIDLNEVGFPSNWNDKGSKIVLTTRFKLVWPSIVDRYIKVELLTPEEAERMFTTILKNKIGQDFRTYMLRAIKWCNCLPVAIKIVAEYFRSKTDEDSWLNALDALKTCPRYGDDMMRDMSRCMSFCCEYLSGKEKDCFYYSALYPEESNIPKDRLLDCWMAENFTGTSRRHGRRMLEDLENRNLFEEDESKTCVRMHKVIRLVAFDKLRTDDKHKYLVLCNDESVDQKNMDKWKGKNWISVADKNDWEPYSESPDCSVLSTLFLQGNSNFIKLPDLFFKKMGSLHVLDLMGTSIECLPDSLIDSKKLAVLYLNECTNLLNLPPVIGKLELLEVLDISGSGVKMVATEIKSMKHLKRFLVSSTAFSGTDNILDVISGLTELQELLIDTESEKGTFNWKIVEAVMESVKSLTHMTSLQFRFLDNEVVDVLKVVDGVTRIFAHGEDSLQYFIEDFDSRNVQIFFGCPISPNVKIHRLFQRYVKYCNGKDPSPTVLKLLSKSDAVEIAKLDNLEYLPDFDFAKLSAILVENCNKIKYIFGPCVILSRLEELYLYDMQELESVSCSFFSLDNLQN</sequence>
<dbReference type="InterPro" id="IPR036388">
    <property type="entry name" value="WH-like_DNA-bd_sf"/>
</dbReference>
<keyword evidence="4" id="KW-0547">Nucleotide-binding</keyword>
<evidence type="ECO:0000256" key="5">
    <source>
        <dbReference type="ARBA" id="ARBA00022821"/>
    </source>
</evidence>
<keyword evidence="5" id="KW-0611">Plant defense</keyword>
<dbReference type="InterPro" id="IPR032675">
    <property type="entry name" value="LRR_dom_sf"/>
</dbReference>
<comment type="similarity">
    <text evidence="1">Belongs to the disease resistance NB-LRR family.</text>
</comment>
<dbReference type="InterPro" id="IPR002182">
    <property type="entry name" value="NB-ARC"/>
</dbReference>
<dbReference type="InterPro" id="IPR044974">
    <property type="entry name" value="Disease_R_plants"/>
</dbReference>
<dbReference type="EMBL" id="JAUIZM010000005">
    <property type="protein sequence ID" value="KAK1385754.1"/>
    <property type="molecule type" value="Genomic_DNA"/>
</dbReference>
<dbReference type="InterPro" id="IPR027417">
    <property type="entry name" value="P-loop_NTPase"/>
</dbReference>
<keyword evidence="2" id="KW-0433">Leucine-rich repeat</keyword>
<dbReference type="InterPro" id="IPR042197">
    <property type="entry name" value="Apaf_helical"/>
</dbReference>
<dbReference type="Gene3D" id="1.10.8.430">
    <property type="entry name" value="Helical domain of apoptotic protease-activating factors"/>
    <property type="match status" value="1"/>
</dbReference>
<keyword evidence="9" id="KW-1185">Reference proteome</keyword>
<evidence type="ECO:0000256" key="1">
    <source>
        <dbReference type="ARBA" id="ARBA00008894"/>
    </source>
</evidence>
<dbReference type="Pfam" id="PF00931">
    <property type="entry name" value="NB-ARC"/>
    <property type="match status" value="1"/>
</dbReference>
<protein>
    <submittedName>
        <fullName evidence="8">Disease resistance protein</fullName>
    </submittedName>
</protein>
<dbReference type="GO" id="GO:0098542">
    <property type="term" value="P:defense response to other organism"/>
    <property type="evidence" value="ECO:0007669"/>
    <property type="project" value="TreeGrafter"/>
</dbReference>
<name>A0AAD8IIU4_9APIA</name>
<dbReference type="SUPFAM" id="SSF52540">
    <property type="entry name" value="P-loop containing nucleoside triphosphate hydrolases"/>
    <property type="match status" value="1"/>
</dbReference>
<evidence type="ECO:0000259" key="6">
    <source>
        <dbReference type="Pfam" id="PF00931"/>
    </source>
</evidence>
<organism evidence="8 9">
    <name type="scientific">Heracleum sosnowskyi</name>
    <dbReference type="NCBI Taxonomy" id="360622"/>
    <lineage>
        <taxon>Eukaryota</taxon>
        <taxon>Viridiplantae</taxon>
        <taxon>Streptophyta</taxon>
        <taxon>Embryophyta</taxon>
        <taxon>Tracheophyta</taxon>
        <taxon>Spermatophyta</taxon>
        <taxon>Magnoliopsida</taxon>
        <taxon>eudicotyledons</taxon>
        <taxon>Gunneridae</taxon>
        <taxon>Pentapetalae</taxon>
        <taxon>asterids</taxon>
        <taxon>campanulids</taxon>
        <taxon>Apiales</taxon>
        <taxon>Apiaceae</taxon>
        <taxon>Apioideae</taxon>
        <taxon>apioid superclade</taxon>
        <taxon>Tordylieae</taxon>
        <taxon>Tordyliinae</taxon>
        <taxon>Heracleum</taxon>
    </lineage>
</organism>
<dbReference type="PRINTS" id="PR00364">
    <property type="entry name" value="DISEASERSIST"/>
</dbReference>
<dbReference type="Proteomes" id="UP001237642">
    <property type="component" value="Unassembled WGS sequence"/>
</dbReference>
<dbReference type="GO" id="GO:0043531">
    <property type="term" value="F:ADP binding"/>
    <property type="evidence" value="ECO:0007669"/>
    <property type="project" value="InterPro"/>
</dbReference>
<evidence type="ECO:0000256" key="4">
    <source>
        <dbReference type="ARBA" id="ARBA00022741"/>
    </source>
</evidence>
<dbReference type="PANTHER" id="PTHR23155">
    <property type="entry name" value="DISEASE RESISTANCE PROTEIN RP"/>
    <property type="match status" value="1"/>
</dbReference>
<gene>
    <name evidence="8" type="ORF">POM88_023489</name>
</gene>
<dbReference type="Pfam" id="PF23559">
    <property type="entry name" value="WHD_DRP"/>
    <property type="match status" value="1"/>
</dbReference>
<reference evidence="8" key="2">
    <citation type="submission" date="2023-05" db="EMBL/GenBank/DDBJ databases">
        <authorList>
            <person name="Schelkunov M.I."/>
        </authorList>
    </citation>
    <scope>NUCLEOTIDE SEQUENCE</scope>
    <source>
        <strain evidence="8">Hsosn_3</strain>
        <tissue evidence="8">Leaf</tissue>
    </source>
</reference>
<dbReference type="Gene3D" id="3.40.50.300">
    <property type="entry name" value="P-loop containing nucleotide triphosphate hydrolases"/>
    <property type="match status" value="1"/>
</dbReference>
<dbReference type="Gene3D" id="3.80.10.10">
    <property type="entry name" value="Ribonuclease Inhibitor"/>
    <property type="match status" value="1"/>
</dbReference>
<evidence type="ECO:0000313" key="8">
    <source>
        <dbReference type="EMBL" id="KAK1385754.1"/>
    </source>
</evidence>
<feature type="domain" description="Disease resistance protein winged helix" evidence="7">
    <location>
        <begin position="307"/>
        <end position="365"/>
    </location>
</feature>
<evidence type="ECO:0000313" key="9">
    <source>
        <dbReference type="Proteomes" id="UP001237642"/>
    </source>
</evidence>
<dbReference type="SUPFAM" id="SSF52058">
    <property type="entry name" value="L domain-like"/>
    <property type="match status" value="1"/>
</dbReference>
<feature type="domain" description="NB-ARC" evidence="6">
    <location>
        <begin position="49"/>
        <end position="218"/>
    </location>
</feature>
<evidence type="ECO:0000259" key="7">
    <source>
        <dbReference type="Pfam" id="PF23559"/>
    </source>
</evidence>
<evidence type="ECO:0000256" key="3">
    <source>
        <dbReference type="ARBA" id="ARBA00022737"/>
    </source>
</evidence>